<feature type="region of interest" description="Disordered" evidence="1">
    <location>
        <begin position="22"/>
        <end position="44"/>
    </location>
</feature>
<dbReference type="AlphaFoldDB" id="A0ABD1ZJJ4"/>
<sequence>MEAEEVVMKVDEGIMEADLEEASEAKGGVSEPHSWTSSGAVDHEGGVTEAKAVTERWSVWLDIILSINYETS</sequence>
<evidence type="ECO:0000256" key="1">
    <source>
        <dbReference type="SAM" id="MobiDB-lite"/>
    </source>
</evidence>
<accession>A0ABD1ZJJ4</accession>
<evidence type="ECO:0000313" key="3">
    <source>
        <dbReference type="Proteomes" id="UP001605036"/>
    </source>
</evidence>
<organism evidence="2 3">
    <name type="scientific">Riccia fluitans</name>
    <dbReference type="NCBI Taxonomy" id="41844"/>
    <lineage>
        <taxon>Eukaryota</taxon>
        <taxon>Viridiplantae</taxon>
        <taxon>Streptophyta</taxon>
        <taxon>Embryophyta</taxon>
        <taxon>Marchantiophyta</taxon>
        <taxon>Marchantiopsida</taxon>
        <taxon>Marchantiidae</taxon>
        <taxon>Marchantiales</taxon>
        <taxon>Ricciaceae</taxon>
        <taxon>Riccia</taxon>
    </lineage>
</organism>
<proteinExistence type="predicted"/>
<gene>
    <name evidence="2" type="ORF">R1flu_019759</name>
</gene>
<dbReference type="EMBL" id="JBHFFA010000001">
    <property type="protein sequence ID" value="KAL2651631.1"/>
    <property type="molecule type" value="Genomic_DNA"/>
</dbReference>
<protein>
    <submittedName>
        <fullName evidence="2">Uncharacterized protein</fullName>
    </submittedName>
</protein>
<dbReference type="Proteomes" id="UP001605036">
    <property type="component" value="Unassembled WGS sequence"/>
</dbReference>
<evidence type="ECO:0000313" key="2">
    <source>
        <dbReference type="EMBL" id="KAL2651631.1"/>
    </source>
</evidence>
<comment type="caution">
    <text evidence="2">The sequence shown here is derived from an EMBL/GenBank/DDBJ whole genome shotgun (WGS) entry which is preliminary data.</text>
</comment>
<keyword evidence="3" id="KW-1185">Reference proteome</keyword>
<reference evidence="2 3" key="1">
    <citation type="submission" date="2024-09" db="EMBL/GenBank/DDBJ databases">
        <title>Chromosome-scale assembly of Riccia fluitans.</title>
        <authorList>
            <person name="Paukszto L."/>
            <person name="Sawicki J."/>
            <person name="Karawczyk K."/>
            <person name="Piernik-Szablinska J."/>
            <person name="Szczecinska M."/>
            <person name="Mazdziarz M."/>
        </authorList>
    </citation>
    <scope>NUCLEOTIDE SEQUENCE [LARGE SCALE GENOMIC DNA]</scope>
    <source>
        <strain evidence="2">Rf_01</strain>
        <tissue evidence="2">Aerial parts of the thallus</tissue>
    </source>
</reference>
<name>A0ABD1ZJJ4_9MARC</name>